<accession>A0ABT4ANV6</accession>
<comment type="caution">
    <text evidence="1">The sequence shown here is derived from an EMBL/GenBank/DDBJ whole genome shotgun (WGS) entry which is preliminary data.</text>
</comment>
<protein>
    <submittedName>
        <fullName evidence="1">Ester cyclase</fullName>
    </submittedName>
</protein>
<dbReference type="SUPFAM" id="SSF54427">
    <property type="entry name" value="NTF2-like"/>
    <property type="match status" value="1"/>
</dbReference>
<evidence type="ECO:0000313" key="2">
    <source>
        <dbReference type="Proteomes" id="UP001207654"/>
    </source>
</evidence>
<sequence>MDAREARELFEEYLDTIYHQRRVEALERFIAPDITLHPPIPGFGPGLPGVRAAVDAWLAAFSDVQITLEGFVYADDMIAPRLHFTAIHSGPFMGIPASGRRIQFRGHPQYRLRDGKFVEFWDSMDLLPVMQQLGVFPPTFEDASSPLH</sequence>
<dbReference type="EMBL" id="JAPNKA010000001">
    <property type="protein sequence ID" value="MCY1082956.1"/>
    <property type="molecule type" value="Genomic_DNA"/>
</dbReference>
<dbReference type="InterPro" id="IPR009959">
    <property type="entry name" value="Cyclase_SnoaL-like"/>
</dbReference>
<dbReference type="InterPro" id="IPR032710">
    <property type="entry name" value="NTF2-like_dom_sf"/>
</dbReference>
<dbReference type="Pfam" id="PF07366">
    <property type="entry name" value="SnoaL"/>
    <property type="match status" value="1"/>
</dbReference>
<proteinExistence type="predicted"/>
<keyword evidence="2" id="KW-1185">Reference proteome</keyword>
<gene>
    <name evidence="1" type="ORF">OV287_51750</name>
</gene>
<organism evidence="1 2">
    <name type="scientific">Archangium lansingense</name>
    <dbReference type="NCBI Taxonomy" id="2995310"/>
    <lineage>
        <taxon>Bacteria</taxon>
        <taxon>Pseudomonadati</taxon>
        <taxon>Myxococcota</taxon>
        <taxon>Myxococcia</taxon>
        <taxon>Myxococcales</taxon>
        <taxon>Cystobacterineae</taxon>
        <taxon>Archangiaceae</taxon>
        <taxon>Archangium</taxon>
    </lineage>
</organism>
<name>A0ABT4ANV6_9BACT</name>
<reference evidence="1 2" key="1">
    <citation type="submission" date="2022-11" db="EMBL/GenBank/DDBJ databases">
        <title>Minimal conservation of predation-associated metabolite biosynthetic gene clusters underscores biosynthetic potential of Myxococcota including descriptions for ten novel species: Archangium lansinium sp. nov., Myxococcus landrumus sp. nov., Nannocystis bai.</title>
        <authorList>
            <person name="Ahearne A."/>
            <person name="Stevens C."/>
            <person name="Phillips K."/>
        </authorList>
    </citation>
    <scope>NUCLEOTIDE SEQUENCE [LARGE SCALE GENOMIC DNA]</scope>
    <source>
        <strain evidence="1 2">MIWBW</strain>
    </source>
</reference>
<dbReference type="PANTHER" id="PTHR38436:SF1">
    <property type="entry name" value="ESTER CYCLASE"/>
    <property type="match status" value="1"/>
</dbReference>
<dbReference type="Gene3D" id="3.10.450.50">
    <property type="match status" value="1"/>
</dbReference>
<dbReference type="PANTHER" id="PTHR38436">
    <property type="entry name" value="POLYKETIDE CYCLASE SNOAL-LIKE DOMAIN"/>
    <property type="match status" value="1"/>
</dbReference>
<evidence type="ECO:0000313" key="1">
    <source>
        <dbReference type="EMBL" id="MCY1082956.1"/>
    </source>
</evidence>
<dbReference type="RefSeq" id="WP_267541508.1">
    <property type="nucleotide sequence ID" value="NZ_JAPNKA010000001.1"/>
</dbReference>
<dbReference type="Proteomes" id="UP001207654">
    <property type="component" value="Unassembled WGS sequence"/>
</dbReference>